<organism evidence="1 2">
    <name type="scientific">Fibrella aestuarina BUZ 2</name>
    <dbReference type="NCBI Taxonomy" id="1166018"/>
    <lineage>
        <taxon>Bacteria</taxon>
        <taxon>Pseudomonadati</taxon>
        <taxon>Bacteroidota</taxon>
        <taxon>Cytophagia</taxon>
        <taxon>Cytophagales</taxon>
        <taxon>Spirosomataceae</taxon>
        <taxon>Fibrella</taxon>
    </lineage>
</organism>
<dbReference type="PATRIC" id="fig|1166018.3.peg.5408"/>
<evidence type="ECO:0000313" key="1">
    <source>
        <dbReference type="EMBL" id="CCH01634.1"/>
    </source>
</evidence>
<name>I0KBY1_9BACT</name>
<dbReference type="HOGENOM" id="CLU_389686_0_0_10"/>
<dbReference type="KEGG" id="fae:FAES_3627"/>
<protein>
    <submittedName>
        <fullName evidence="1">Uncharacterized protein</fullName>
    </submittedName>
</protein>
<dbReference type="EMBL" id="HE796683">
    <property type="protein sequence ID" value="CCH01634.1"/>
    <property type="molecule type" value="Genomic_DNA"/>
</dbReference>
<dbReference type="OrthoDB" id="902560at2"/>
<sequence length="708" mass="75706">MPLNNAITIDYPAGPEWLFSLDPAAAPEAFGANRQFLANYDGSPFVDGQIYTVRAYDPTTDTMQSWPCMFVAELGDAILLHPAMIPTLDQVAGRGRTTKQSLHVGGLSGDWPTVTSAAEQLVIKLVNGKKMLAVMALAGAAPLILSQPPDQIGTVGGAFSYVVPTGTVTATDNPILRWQANGPLPGGLSFDGPTRTIAGKPTTAGTYRISLLATTSGGRELVVEIVLVVKPAGQNFNINRIFRATNPGGSLSVYVDGDAGEGGIMESVLESVEAGVYGPQTRVGDTNGGKGFEKPSLFSGTVKYGMLWGDVNGVNSIPPTGKPLRLTTRKRGSDLVRVSLFTLDAGGSEAQVYPESTTPVNHPPTATDKLPAEITIEQGGYREIDLDTLFTDIDGDALTLTVITSQTAAAYTRTGNRVKITGAGTFQVTASDGISSNGAQTIECVVKVSPISGGRASLIRVDYKNEKIDNFQLGGGGTMQALKNYWRFKISNVPAGATLVLERTRAGMPALTVNLTASAGDWYTHVASDVIQFGTGNDQYYTWKLLINGENYYQITGVDRVSMPDWTVMLDDTPPPPSGGDITLDAIANQQMTYPSPSGVYIPNPARLALTYTEQGDIITITGDSATEGLEGGKAFYYFMDKVPVDSIVGRTFVKGQPTQIVKSKGLSGLPYWRRMFVSSKPQDWDPYPFCPVDWVAFQQFYFADAEN</sequence>
<dbReference type="RefSeq" id="WP_015332733.1">
    <property type="nucleotide sequence ID" value="NC_020054.1"/>
</dbReference>
<dbReference type="Proteomes" id="UP000011058">
    <property type="component" value="Chromosome"/>
</dbReference>
<gene>
    <name evidence="1" type="ORF">FAES_3627</name>
</gene>
<accession>I0KBY1</accession>
<reference evidence="1 2" key="1">
    <citation type="journal article" date="2012" name="J. Bacteriol.">
        <title>Genome Sequence of Fibrella aestuarina BUZ 2T, a Filamentous Marine Bacterium.</title>
        <authorList>
            <person name="Filippini M."/>
            <person name="Qi W."/>
            <person name="Blom J."/>
            <person name="Goesmann A."/>
            <person name="Smits T.H."/>
            <person name="Bagheri H.C."/>
        </authorList>
    </citation>
    <scope>NUCLEOTIDE SEQUENCE [LARGE SCALE GENOMIC DNA]</scope>
    <source>
        <strain evidence="2">BUZ 2T</strain>
    </source>
</reference>
<dbReference type="AlphaFoldDB" id="I0KBY1"/>
<dbReference type="GO" id="GO:0005509">
    <property type="term" value="F:calcium ion binding"/>
    <property type="evidence" value="ECO:0007669"/>
    <property type="project" value="InterPro"/>
</dbReference>
<dbReference type="Pfam" id="PF05345">
    <property type="entry name" value="He_PIG"/>
    <property type="match status" value="1"/>
</dbReference>
<dbReference type="SUPFAM" id="SSF49313">
    <property type="entry name" value="Cadherin-like"/>
    <property type="match status" value="1"/>
</dbReference>
<dbReference type="InterPro" id="IPR015919">
    <property type="entry name" value="Cadherin-like_sf"/>
</dbReference>
<proteinExistence type="predicted"/>
<dbReference type="GO" id="GO:0016020">
    <property type="term" value="C:membrane"/>
    <property type="evidence" value="ECO:0007669"/>
    <property type="project" value="InterPro"/>
</dbReference>
<dbReference type="InterPro" id="IPR013783">
    <property type="entry name" value="Ig-like_fold"/>
</dbReference>
<keyword evidence="2" id="KW-1185">Reference proteome</keyword>
<evidence type="ECO:0000313" key="2">
    <source>
        <dbReference type="Proteomes" id="UP000011058"/>
    </source>
</evidence>
<dbReference type="STRING" id="1166018.FAES_3627"/>
<dbReference type="Gene3D" id="2.60.40.10">
    <property type="entry name" value="Immunoglobulins"/>
    <property type="match status" value="1"/>
</dbReference>